<dbReference type="Gene3D" id="3.20.20.30">
    <property type="entry name" value="Luciferase-like domain"/>
    <property type="match status" value="1"/>
</dbReference>
<protein>
    <submittedName>
        <fullName evidence="6">Limonene 1,2-monooxygenase</fullName>
        <ecNumber evidence="6">1.14.13.107</ecNumber>
    </submittedName>
</protein>
<evidence type="ECO:0000256" key="3">
    <source>
        <dbReference type="ARBA" id="ARBA00023002"/>
    </source>
</evidence>
<sequence>MTHALRFGIVLLPQERWAQDRTRWQRAEEYGFDHAWTYDHLAWRTLVDEPWFATVPLLAAAAVVTERIRLGTWVASPNYRHPVPFAKDVMGLDDISEGRLILGLGAGGTGVDAEVLGEPLTPGARTRRFTEFLTVLDRLLTQPVTDHEGEFYRANAARMRPGCVQQPRVPFVVAANGPRAMALAARYGEGWGTFGPSLPDEVREGLTEAQAQDEWWAGLSRMVETYDAVAAGTPGQTARRYLSIDGAPIFALRSTDVLVEGVERAAALGFTDVVLHWPRAAGVYAGSETVLEEVAGLLPELRTLRVASR</sequence>
<dbReference type="EMBL" id="MLJW01000400">
    <property type="protein sequence ID" value="OIQ87858.1"/>
    <property type="molecule type" value="Genomic_DNA"/>
</dbReference>
<accession>A0A1J5QX47</accession>
<gene>
    <name evidence="6" type="primary">limB_3</name>
    <name evidence="6" type="ORF">GALL_302640</name>
</gene>
<dbReference type="InterPro" id="IPR036661">
    <property type="entry name" value="Luciferase-like_sf"/>
</dbReference>
<keyword evidence="3 6" id="KW-0560">Oxidoreductase</keyword>
<evidence type="ECO:0000256" key="4">
    <source>
        <dbReference type="ARBA" id="ARBA00023033"/>
    </source>
</evidence>
<evidence type="ECO:0000256" key="1">
    <source>
        <dbReference type="ARBA" id="ARBA00022630"/>
    </source>
</evidence>
<dbReference type="GO" id="GO:0008726">
    <property type="term" value="F:alkanesulfonate monooxygenase activity"/>
    <property type="evidence" value="ECO:0007669"/>
    <property type="project" value="TreeGrafter"/>
</dbReference>
<organism evidence="6">
    <name type="scientific">mine drainage metagenome</name>
    <dbReference type="NCBI Taxonomy" id="410659"/>
    <lineage>
        <taxon>unclassified sequences</taxon>
        <taxon>metagenomes</taxon>
        <taxon>ecological metagenomes</taxon>
    </lineage>
</organism>
<feature type="domain" description="Luciferase-like" evidence="5">
    <location>
        <begin position="14"/>
        <end position="209"/>
    </location>
</feature>
<dbReference type="PANTHER" id="PTHR42847:SF4">
    <property type="entry name" value="ALKANESULFONATE MONOOXYGENASE-RELATED"/>
    <property type="match status" value="1"/>
</dbReference>
<dbReference type="GO" id="GO:0052601">
    <property type="term" value="F:limonene 1,2-monooxygenase [NAD(P)H) activity"/>
    <property type="evidence" value="ECO:0007669"/>
    <property type="project" value="UniProtKB-EC"/>
</dbReference>
<dbReference type="Pfam" id="PF00296">
    <property type="entry name" value="Bac_luciferase"/>
    <property type="match status" value="1"/>
</dbReference>
<dbReference type="GO" id="GO:0046306">
    <property type="term" value="P:alkanesulfonate catabolic process"/>
    <property type="evidence" value="ECO:0007669"/>
    <property type="project" value="TreeGrafter"/>
</dbReference>
<evidence type="ECO:0000259" key="5">
    <source>
        <dbReference type="Pfam" id="PF00296"/>
    </source>
</evidence>
<evidence type="ECO:0000313" key="6">
    <source>
        <dbReference type="EMBL" id="OIQ87858.1"/>
    </source>
</evidence>
<evidence type="ECO:0000256" key="2">
    <source>
        <dbReference type="ARBA" id="ARBA00022643"/>
    </source>
</evidence>
<dbReference type="PANTHER" id="PTHR42847">
    <property type="entry name" value="ALKANESULFONATE MONOOXYGENASE"/>
    <property type="match status" value="1"/>
</dbReference>
<dbReference type="InterPro" id="IPR050172">
    <property type="entry name" value="SsuD_RutA_monooxygenase"/>
</dbReference>
<name>A0A1J5QX47_9ZZZZ</name>
<dbReference type="AlphaFoldDB" id="A0A1J5QX47"/>
<proteinExistence type="predicted"/>
<comment type="caution">
    <text evidence="6">The sequence shown here is derived from an EMBL/GenBank/DDBJ whole genome shotgun (WGS) entry which is preliminary data.</text>
</comment>
<reference evidence="6" key="1">
    <citation type="submission" date="2016-10" db="EMBL/GenBank/DDBJ databases">
        <title>Sequence of Gallionella enrichment culture.</title>
        <authorList>
            <person name="Poehlein A."/>
            <person name="Muehling M."/>
            <person name="Daniel R."/>
        </authorList>
    </citation>
    <scope>NUCLEOTIDE SEQUENCE</scope>
</reference>
<dbReference type="EC" id="1.14.13.107" evidence="6"/>
<keyword evidence="4 6" id="KW-0503">Monooxygenase</keyword>
<dbReference type="InterPro" id="IPR011251">
    <property type="entry name" value="Luciferase-like_dom"/>
</dbReference>
<dbReference type="SUPFAM" id="SSF51679">
    <property type="entry name" value="Bacterial luciferase-like"/>
    <property type="match status" value="1"/>
</dbReference>
<keyword evidence="1" id="KW-0285">Flavoprotein</keyword>
<keyword evidence="2" id="KW-0288">FMN</keyword>